<name>A0A1Y6CUL6_9GAMM</name>
<proteinExistence type="predicted"/>
<dbReference type="RefSeq" id="WP_085210806.1">
    <property type="nucleotide sequence ID" value="NZ_FXAM01000001.1"/>
</dbReference>
<evidence type="ECO:0000313" key="2">
    <source>
        <dbReference type="Proteomes" id="UP000192923"/>
    </source>
</evidence>
<sequence>MTQVQVLDNAVSQLQNKVVAGAVALALLPGMGTRFPLRAGYHSYVRLGTDNANEVVKLINRNGDVLTCQPTTRAWPAGTYVIATICSALLNDLKSNGQGDILAEANAYTDAAIENLYLDTIAADHVTYGNDGYPAIANVQQALDTLLYVAPQASITNSVGTVEIGSTVAAVTLDWTVNKAIIAQSIAAPGPGTIDPALRTLALSGLHLTADTTFTLAVDDGTHTASAATPVLFRHRRRWGVSAQAVPDAALIDALAGAEFAAGRTQSRSFSPSGQYLYFAWPSSFGTPVFLVNGLLNTAWVKTTVGYTNPSGYTANFDVYRSQFLQSGGQQVVVQ</sequence>
<protein>
    <submittedName>
        <fullName evidence="1">Uncharacterized protein</fullName>
    </submittedName>
</protein>
<accession>A0A1Y6CUL6</accession>
<dbReference type="EMBL" id="FXAM01000001">
    <property type="protein sequence ID" value="SMF93890.1"/>
    <property type="molecule type" value="Genomic_DNA"/>
</dbReference>
<dbReference type="Proteomes" id="UP000192923">
    <property type="component" value="Unassembled WGS sequence"/>
</dbReference>
<dbReference type="AlphaFoldDB" id="A0A1Y6CUL6"/>
<keyword evidence="2" id="KW-1185">Reference proteome</keyword>
<evidence type="ECO:0000313" key="1">
    <source>
        <dbReference type="EMBL" id="SMF93890.1"/>
    </source>
</evidence>
<reference evidence="1 2" key="1">
    <citation type="submission" date="2016-12" db="EMBL/GenBank/DDBJ databases">
        <authorList>
            <person name="Song W.-J."/>
            <person name="Kurnit D.M."/>
        </authorList>
    </citation>
    <scope>NUCLEOTIDE SEQUENCE [LARGE SCALE GENOMIC DNA]</scope>
    <source>
        <strain evidence="1 2">175</strain>
    </source>
</reference>
<dbReference type="STRING" id="1760988.SAMN02949497_1185"/>
<gene>
    <name evidence="1" type="ORF">SAMN02949497_1185</name>
</gene>
<organism evidence="1 2">
    <name type="scientific">Methylomagnum ishizawai</name>
    <dbReference type="NCBI Taxonomy" id="1760988"/>
    <lineage>
        <taxon>Bacteria</taxon>
        <taxon>Pseudomonadati</taxon>
        <taxon>Pseudomonadota</taxon>
        <taxon>Gammaproteobacteria</taxon>
        <taxon>Methylococcales</taxon>
        <taxon>Methylococcaceae</taxon>
        <taxon>Methylomagnum</taxon>
    </lineage>
</organism>
<dbReference type="OrthoDB" id="3238756at2"/>